<dbReference type="Proteomes" id="UP000886800">
    <property type="component" value="Unassembled WGS sequence"/>
</dbReference>
<evidence type="ECO:0000259" key="1">
    <source>
        <dbReference type="Pfam" id="PF14397"/>
    </source>
</evidence>
<sequence>MPNIKYVLQRMAGMDYGAMVRTARQVHARCGKNTLSALVDMAVCGFRYQAGYMDYLVFEFYRLNSRQRATYITRGKNNAYVHKLNPRQYWHLLEDKVEFLQRFDGLHGRDWIDLRQADEEAFLAFIQRHPKFVGKPVTGTCGYGIEFFEISPDSRVEGLYQMLRSAGQVLVEEQIAQHPMVNHIYPLSVNTLRLVTIRVGQQVHLVFSCMRIGNGKRVDNLNSGGMAVLLDLEKGQLCSPGADKDGKAYFQHPMTGTDLIGAPVPFCHEARQLVTDAALRVPELGYIGWDVAITEKGPILVEANQFPGHDIYQFQVHLGPDRIGLAPRFEEAMGGL</sequence>
<gene>
    <name evidence="2" type="ORF">H9736_09400</name>
</gene>
<protein>
    <recommendedName>
        <fullName evidence="1">Alpha-L-glutamate ligase-related protein ATP-grasp domain-containing protein</fullName>
    </recommendedName>
</protein>
<evidence type="ECO:0000313" key="3">
    <source>
        <dbReference type="Proteomes" id="UP000886800"/>
    </source>
</evidence>
<comment type="caution">
    <text evidence="2">The sequence shown here is derived from an EMBL/GenBank/DDBJ whole genome shotgun (WGS) entry which is preliminary data.</text>
</comment>
<dbReference type="AlphaFoldDB" id="A0A9D1WTD3"/>
<dbReference type="EMBL" id="DXES01000195">
    <property type="protein sequence ID" value="HIX66450.1"/>
    <property type="molecule type" value="Genomic_DNA"/>
</dbReference>
<dbReference type="SUPFAM" id="SSF56059">
    <property type="entry name" value="Glutathione synthetase ATP-binding domain-like"/>
    <property type="match status" value="1"/>
</dbReference>
<proteinExistence type="predicted"/>
<dbReference type="InterPro" id="IPR039523">
    <property type="entry name" value="RimK-rel_E_lig_ATP-grasp"/>
</dbReference>
<dbReference type="Pfam" id="PF14397">
    <property type="entry name" value="ATPgrasp_ST"/>
    <property type="match status" value="1"/>
</dbReference>
<evidence type="ECO:0000313" key="2">
    <source>
        <dbReference type="EMBL" id="HIX66450.1"/>
    </source>
</evidence>
<name>A0A9D1WTD3_9FIRM</name>
<reference evidence="2" key="2">
    <citation type="submission" date="2021-04" db="EMBL/GenBank/DDBJ databases">
        <authorList>
            <person name="Gilroy R."/>
        </authorList>
    </citation>
    <scope>NUCLEOTIDE SEQUENCE</scope>
    <source>
        <strain evidence="2">CHK188-5543</strain>
    </source>
</reference>
<feature type="domain" description="Alpha-L-glutamate ligase-related protein ATP-grasp" evidence="1">
    <location>
        <begin position="77"/>
        <end position="314"/>
    </location>
</feature>
<reference evidence="2" key="1">
    <citation type="journal article" date="2021" name="PeerJ">
        <title>Extensive microbial diversity within the chicken gut microbiome revealed by metagenomics and culture.</title>
        <authorList>
            <person name="Gilroy R."/>
            <person name="Ravi A."/>
            <person name="Getino M."/>
            <person name="Pursley I."/>
            <person name="Horton D.L."/>
            <person name="Alikhan N.F."/>
            <person name="Baker D."/>
            <person name="Gharbi K."/>
            <person name="Hall N."/>
            <person name="Watson M."/>
            <person name="Adriaenssens E.M."/>
            <person name="Foster-Nyarko E."/>
            <person name="Jarju S."/>
            <person name="Secka A."/>
            <person name="Antonio M."/>
            <person name="Oren A."/>
            <person name="Chaudhuri R.R."/>
            <person name="La Ragione R."/>
            <person name="Hildebrand F."/>
            <person name="Pallen M.J."/>
        </authorList>
    </citation>
    <scope>NUCLEOTIDE SEQUENCE</scope>
    <source>
        <strain evidence="2">CHK188-5543</strain>
    </source>
</reference>
<organism evidence="2 3">
    <name type="scientific">Candidatus Anaerotruncus excrementipullorum</name>
    <dbReference type="NCBI Taxonomy" id="2838465"/>
    <lineage>
        <taxon>Bacteria</taxon>
        <taxon>Bacillati</taxon>
        <taxon>Bacillota</taxon>
        <taxon>Clostridia</taxon>
        <taxon>Eubacteriales</taxon>
        <taxon>Oscillospiraceae</taxon>
        <taxon>Anaerotruncus</taxon>
    </lineage>
</organism>
<accession>A0A9D1WTD3</accession>